<feature type="compositionally biased region" description="Polar residues" evidence="1">
    <location>
        <begin position="87"/>
        <end position="97"/>
    </location>
</feature>
<keyword evidence="3" id="KW-1185">Reference proteome</keyword>
<reference evidence="2 3" key="1">
    <citation type="submission" date="2019-03" db="EMBL/GenBank/DDBJ databases">
        <title>Genomic Encyclopedia of Type Strains, Phase III (KMG-III): the genomes of soil and plant-associated and newly described type strains.</title>
        <authorList>
            <person name="Whitman W."/>
        </authorList>
    </citation>
    <scope>NUCLEOTIDE SEQUENCE [LARGE SCALE GENOMIC DNA]</scope>
    <source>
        <strain evidence="2 3">LMG 29544</strain>
    </source>
</reference>
<protein>
    <submittedName>
        <fullName evidence="2">Uncharacterized protein DUF3225</fullName>
    </submittedName>
</protein>
<organism evidence="2 3">
    <name type="scientific">Paraburkholderia rhizosphaerae</name>
    <dbReference type="NCBI Taxonomy" id="480658"/>
    <lineage>
        <taxon>Bacteria</taxon>
        <taxon>Pseudomonadati</taxon>
        <taxon>Pseudomonadota</taxon>
        <taxon>Betaproteobacteria</taxon>
        <taxon>Burkholderiales</taxon>
        <taxon>Burkholderiaceae</taxon>
        <taxon>Paraburkholderia</taxon>
    </lineage>
</organism>
<sequence>MQLNLPHVVAEVYAAFRAYERALVDHDNFMINALFWQRPDTVRYGIADRQHGCDQIRAFHKTCAPVSKTRQLQRTVITTFAPISPRSVRTSSASTPIRSAARCKPGPRSAPIRSRKRVCTVAGASSPRT</sequence>
<accession>A0A4R8LUR1</accession>
<feature type="region of interest" description="Disordered" evidence="1">
    <location>
        <begin position="86"/>
        <end position="129"/>
    </location>
</feature>
<dbReference type="AlphaFoldDB" id="A0A4R8LUR1"/>
<dbReference type="Pfam" id="PF11533">
    <property type="entry name" value="AtzH-like"/>
    <property type="match status" value="1"/>
</dbReference>
<comment type="caution">
    <text evidence="2">The sequence shown here is derived from an EMBL/GenBank/DDBJ whole genome shotgun (WGS) entry which is preliminary data.</text>
</comment>
<dbReference type="SUPFAM" id="SSF54427">
    <property type="entry name" value="NTF2-like"/>
    <property type="match status" value="1"/>
</dbReference>
<gene>
    <name evidence="2" type="ORF">BX592_108119</name>
</gene>
<evidence type="ECO:0000313" key="3">
    <source>
        <dbReference type="Proteomes" id="UP000295509"/>
    </source>
</evidence>
<dbReference type="InterPro" id="IPR032710">
    <property type="entry name" value="NTF2-like_dom_sf"/>
</dbReference>
<name>A0A4R8LUR1_9BURK</name>
<dbReference type="Gene3D" id="3.10.450.50">
    <property type="match status" value="1"/>
</dbReference>
<dbReference type="InterPro" id="IPR024507">
    <property type="entry name" value="AtzH-like"/>
</dbReference>
<proteinExistence type="predicted"/>
<dbReference type="EMBL" id="SORE01000008">
    <property type="protein sequence ID" value="TDY50882.1"/>
    <property type="molecule type" value="Genomic_DNA"/>
</dbReference>
<dbReference type="Proteomes" id="UP000295509">
    <property type="component" value="Unassembled WGS sequence"/>
</dbReference>
<evidence type="ECO:0000256" key="1">
    <source>
        <dbReference type="SAM" id="MobiDB-lite"/>
    </source>
</evidence>
<evidence type="ECO:0000313" key="2">
    <source>
        <dbReference type="EMBL" id="TDY50882.1"/>
    </source>
</evidence>